<evidence type="ECO:0008006" key="7">
    <source>
        <dbReference type="Google" id="ProtNLM"/>
    </source>
</evidence>
<dbReference type="GO" id="GO:0008168">
    <property type="term" value="F:methyltransferase activity"/>
    <property type="evidence" value="ECO:0007669"/>
    <property type="project" value="UniProtKB-KW"/>
</dbReference>
<dbReference type="PANTHER" id="PTHR12829">
    <property type="entry name" value="N6-ADENOSINE-METHYLTRANSFERASE"/>
    <property type="match status" value="1"/>
</dbReference>
<name>G9XF25_9FIRM</name>
<evidence type="ECO:0000313" key="5">
    <source>
        <dbReference type="EMBL" id="EHL17718.1"/>
    </source>
</evidence>
<dbReference type="PANTHER" id="PTHR12829:SF7">
    <property type="entry name" value="N6-ADENOSINE-METHYLTRANSFERASE CATALYTIC SUBUNIT"/>
    <property type="match status" value="1"/>
</dbReference>
<dbReference type="PROSITE" id="PS51143">
    <property type="entry name" value="MT_A70"/>
    <property type="match status" value="1"/>
</dbReference>
<evidence type="ECO:0000313" key="6">
    <source>
        <dbReference type="Proteomes" id="UP000003379"/>
    </source>
</evidence>
<dbReference type="RefSeq" id="WP_009529985.1">
    <property type="nucleotide sequence ID" value="NZ_JH414636.1"/>
</dbReference>
<keyword evidence="2" id="KW-0808">Transferase</keyword>
<keyword evidence="1" id="KW-0489">Methyltransferase</keyword>
<protein>
    <recommendedName>
        <fullName evidence="7">DNA methyltransferase</fullName>
    </recommendedName>
</protein>
<dbReference type="AlphaFoldDB" id="G9XF25"/>
<dbReference type="Proteomes" id="UP000003379">
    <property type="component" value="Unassembled WGS sequence"/>
</dbReference>
<comment type="similarity">
    <text evidence="4">Belongs to the MT-A70-like family.</text>
</comment>
<sequence>MERYSIVYADPPWKYEKNIGQGVAEEQYKTMEIDDICALPVKEIVSSDSLLFLWVTFPQLTEGFKVIQAWGFEYKTVAFVWVKLNKKKQTPFFGLGHWTRSNAEICLLAKRGMPKRKSNKVHQLIFSPIEGHSKKPDIVRDKIVELVGDVKRIELFAKNKTDGWDVWGNEVNSDISLSSN</sequence>
<evidence type="ECO:0000256" key="3">
    <source>
        <dbReference type="ARBA" id="ARBA00022691"/>
    </source>
</evidence>
<dbReference type="EMBL" id="AFZG01000056">
    <property type="protein sequence ID" value="EHL17718.1"/>
    <property type="molecule type" value="Genomic_DNA"/>
</dbReference>
<dbReference type="InterPro" id="IPR007757">
    <property type="entry name" value="MT-A70-like"/>
</dbReference>
<proteinExistence type="inferred from homology"/>
<reference evidence="5 6" key="1">
    <citation type="submission" date="2011-08" db="EMBL/GenBank/DDBJ databases">
        <title>The Genome Sequence of Eubacteriaceae bacterium CM5.</title>
        <authorList>
            <consortium name="The Broad Institute Genome Sequencing Platform"/>
            <person name="Earl A."/>
            <person name="Ward D."/>
            <person name="Feldgarden M."/>
            <person name="Gevers D."/>
            <person name="Sizova M."/>
            <person name="Hazen A."/>
            <person name="Epstein S."/>
            <person name="Young S.K."/>
            <person name="Zeng Q."/>
            <person name="Gargeya S."/>
            <person name="Fitzgerald M."/>
            <person name="Haas B."/>
            <person name="Abouelleil A."/>
            <person name="Alvarado L."/>
            <person name="Arachchi H.M."/>
            <person name="Berlin A."/>
            <person name="Brown A."/>
            <person name="Chapman S.B."/>
            <person name="Chen Z."/>
            <person name="Dunbar C."/>
            <person name="Freedman E."/>
            <person name="Gearin G."/>
            <person name="Gellesch M."/>
            <person name="Goldberg J."/>
            <person name="Griggs A."/>
            <person name="Gujja S."/>
            <person name="Heiman D."/>
            <person name="Howarth C."/>
            <person name="Larson L."/>
            <person name="Lui A."/>
            <person name="MacDonald P.J.P."/>
            <person name="Montmayeur A."/>
            <person name="Murphy C."/>
            <person name="Neiman D."/>
            <person name="Pearson M."/>
            <person name="Priest M."/>
            <person name="Roberts A."/>
            <person name="Saif S."/>
            <person name="Shea T."/>
            <person name="Shenoy N."/>
            <person name="Sisk P."/>
            <person name="Stolte C."/>
            <person name="Sykes S."/>
            <person name="Wortman J."/>
            <person name="Nusbaum C."/>
            <person name="Birren B."/>
        </authorList>
    </citation>
    <scope>NUCLEOTIDE SEQUENCE [LARGE SCALE GENOMIC DNA]</scope>
    <source>
        <strain evidence="5 6">CM5</strain>
    </source>
</reference>
<dbReference type="HOGENOM" id="CLU_018702_2_1_9"/>
<gene>
    <name evidence="5" type="ORF">HMPREF9628_02178</name>
</gene>
<keyword evidence="3" id="KW-0949">S-adenosyl-L-methionine</keyword>
<comment type="caution">
    <text evidence="5">The sequence shown here is derived from an EMBL/GenBank/DDBJ whole genome shotgun (WGS) entry which is preliminary data.</text>
</comment>
<dbReference type="Pfam" id="PF05063">
    <property type="entry name" value="MT-A70"/>
    <property type="match status" value="1"/>
</dbReference>
<evidence type="ECO:0000256" key="2">
    <source>
        <dbReference type="ARBA" id="ARBA00022679"/>
    </source>
</evidence>
<dbReference type="GO" id="GO:0032259">
    <property type="term" value="P:methylation"/>
    <property type="evidence" value="ECO:0007669"/>
    <property type="project" value="UniProtKB-KW"/>
</dbReference>
<evidence type="ECO:0000256" key="4">
    <source>
        <dbReference type="PROSITE-ProRule" id="PRU00489"/>
    </source>
</evidence>
<dbReference type="SUPFAM" id="SSF53335">
    <property type="entry name" value="S-adenosyl-L-methionine-dependent methyltransferases"/>
    <property type="match status" value="1"/>
</dbReference>
<evidence type="ECO:0000256" key="1">
    <source>
        <dbReference type="ARBA" id="ARBA00022603"/>
    </source>
</evidence>
<accession>G9XF25</accession>
<organism evidence="5 6">
    <name type="scientific">Peptoanaerobacter stomatis</name>
    <dbReference type="NCBI Taxonomy" id="796937"/>
    <lineage>
        <taxon>Bacteria</taxon>
        <taxon>Bacillati</taxon>
        <taxon>Bacillota</taxon>
        <taxon>Clostridia</taxon>
        <taxon>Peptostreptococcales</taxon>
        <taxon>Filifactoraceae</taxon>
        <taxon>Peptoanaerobacter</taxon>
    </lineage>
</organism>
<dbReference type="PATRIC" id="fig|796940.3.peg.1884"/>
<dbReference type="InterPro" id="IPR029063">
    <property type="entry name" value="SAM-dependent_MTases_sf"/>
</dbReference>